<comment type="subunit">
    <text evidence="4 8">Dimer of large and small chains.</text>
</comment>
<dbReference type="GO" id="GO:0005829">
    <property type="term" value="C:cytosol"/>
    <property type="evidence" value="ECO:0007669"/>
    <property type="project" value="TreeGrafter"/>
</dbReference>
<organism evidence="10 11">
    <name type="scientific">Anaerospora hongkongensis</name>
    <dbReference type="NCBI Taxonomy" id="244830"/>
    <lineage>
        <taxon>Bacteria</taxon>
        <taxon>Bacillati</taxon>
        <taxon>Bacillota</taxon>
        <taxon>Negativicutes</taxon>
        <taxon>Selenomonadales</taxon>
        <taxon>Sporomusaceae</taxon>
        <taxon>Anaerospora</taxon>
    </lineage>
</organism>
<evidence type="ECO:0000313" key="11">
    <source>
        <dbReference type="Proteomes" id="UP000295063"/>
    </source>
</evidence>
<comment type="caution">
    <text evidence="10">The sequence shown here is derived from an EMBL/GenBank/DDBJ whole genome shotgun (WGS) entry which is preliminary data.</text>
</comment>
<dbReference type="Pfam" id="PF22629">
    <property type="entry name" value="ACT_AHAS_ss"/>
    <property type="match status" value="1"/>
</dbReference>
<dbReference type="EC" id="2.2.1.6" evidence="8"/>
<comment type="pathway">
    <text evidence="1 8">Amino-acid biosynthesis; L-isoleucine biosynthesis; L-isoleucine from 2-oxobutanoate: step 1/4.</text>
</comment>
<evidence type="ECO:0000256" key="4">
    <source>
        <dbReference type="ARBA" id="ARBA00011744"/>
    </source>
</evidence>
<dbReference type="InterPro" id="IPR004789">
    <property type="entry name" value="Acetalactate_synth_ssu"/>
</dbReference>
<dbReference type="InterPro" id="IPR002912">
    <property type="entry name" value="ACT_dom"/>
</dbReference>
<evidence type="ECO:0000256" key="1">
    <source>
        <dbReference type="ARBA" id="ARBA00004974"/>
    </source>
</evidence>
<evidence type="ECO:0000256" key="2">
    <source>
        <dbReference type="ARBA" id="ARBA00005025"/>
    </source>
</evidence>
<dbReference type="EMBL" id="SLUI01000028">
    <property type="protein sequence ID" value="TCL31588.1"/>
    <property type="molecule type" value="Genomic_DNA"/>
</dbReference>
<feature type="domain" description="ACT" evidence="9">
    <location>
        <begin position="4"/>
        <end position="78"/>
    </location>
</feature>
<dbReference type="UniPathway" id="UPA00047">
    <property type="reaction ID" value="UER00055"/>
</dbReference>
<evidence type="ECO:0000256" key="3">
    <source>
        <dbReference type="ARBA" id="ARBA00006341"/>
    </source>
</evidence>
<dbReference type="RefSeq" id="WP_132083783.1">
    <property type="nucleotide sequence ID" value="NZ_DAIMLW010000241.1"/>
</dbReference>
<evidence type="ECO:0000256" key="5">
    <source>
        <dbReference type="ARBA" id="ARBA00022605"/>
    </source>
</evidence>
<dbReference type="GO" id="GO:1990610">
    <property type="term" value="F:acetolactate synthase regulator activity"/>
    <property type="evidence" value="ECO:0007669"/>
    <property type="project" value="UniProtKB-UniRule"/>
</dbReference>
<dbReference type="NCBIfam" id="TIGR00119">
    <property type="entry name" value="acolac_sm"/>
    <property type="match status" value="1"/>
</dbReference>
<dbReference type="FunFam" id="3.30.70.260:FF:000001">
    <property type="entry name" value="Acetolactate synthase, small subunit"/>
    <property type="match status" value="1"/>
</dbReference>
<keyword evidence="8" id="KW-0808">Transferase</keyword>
<evidence type="ECO:0000256" key="8">
    <source>
        <dbReference type="RuleBase" id="RU368092"/>
    </source>
</evidence>
<evidence type="ECO:0000259" key="9">
    <source>
        <dbReference type="PROSITE" id="PS51671"/>
    </source>
</evidence>
<dbReference type="PANTHER" id="PTHR30239:SF0">
    <property type="entry name" value="ACETOLACTATE SYNTHASE SMALL SUBUNIT 1, CHLOROPLASTIC"/>
    <property type="match status" value="1"/>
</dbReference>
<dbReference type="InterPro" id="IPR039557">
    <property type="entry name" value="AHAS_ACT"/>
</dbReference>
<dbReference type="GO" id="GO:0009099">
    <property type="term" value="P:L-valine biosynthetic process"/>
    <property type="evidence" value="ECO:0007669"/>
    <property type="project" value="UniProtKB-UniRule"/>
</dbReference>
<name>A0A4R1PMS3_9FIRM</name>
<dbReference type="UniPathway" id="UPA00049">
    <property type="reaction ID" value="UER00059"/>
</dbReference>
<reference evidence="10 11" key="1">
    <citation type="submission" date="2019-03" db="EMBL/GenBank/DDBJ databases">
        <title>Genomic Encyclopedia of Type Strains, Phase IV (KMG-IV): sequencing the most valuable type-strain genomes for metagenomic binning, comparative biology and taxonomic classification.</title>
        <authorList>
            <person name="Goeker M."/>
        </authorList>
    </citation>
    <scope>NUCLEOTIDE SEQUENCE [LARGE SCALE GENOMIC DNA]</scope>
    <source>
        <strain evidence="10 11">DSM 15969</strain>
    </source>
</reference>
<dbReference type="InterPro" id="IPR019455">
    <property type="entry name" value="Acetolactate_synth_ssu_C"/>
</dbReference>
<proteinExistence type="inferred from homology"/>
<dbReference type="NCBIfam" id="NF008864">
    <property type="entry name" value="PRK11895.1"/>
    <property type="match status" value="1"/>
</dbReference>
<evidence type="ECO:0000256" key="7">
    <source>
        <dbReference type="ARBA" id="ARBA00048670"/>
    </source>
</evidence>
<evidence type="ECO:0000313" key="10">
    <source>
        <dbReference type="EMBL" id="TCL31588.1"/>
    </source>
</evidence>
<dbReference type="CDD" id="cd04878">
    <property type="entry name" value="ACT_AHAS"/>
    <property type="match status" value="1"/>
</dbReference>
<comment type="catalytic activity">
    <reaction evidence="7 8">
        <text>2 pyruvate + H(+) = (2S)-2-acetolactate + CO2</text>
        <dbReference type="Rhea" id="RHEA:25249"/>
        <dbReference type="ChEBI" id="CHEBI:15361"/>
        <dbReference type="ChEBI" id="CHEBI:15378"/>
        <dbReference type="ChEBI" id="CHEBI:16526"/>
        <dbReference type="ChEBI" id="CHEBI:58476"/>
        <dbReference type="EC" id="2.2.1.6"/>
    </reaction>
</comment>
<protein>
    <recommendedName>
        <fullName evidence="8">Acetolactate synthase small subunit</fullName>
        <shortName evidence="8">AHAS</shortName>
        <shortName evidence="8">ALS</shortName>
        <ecNumber evidence="8">2.2.1.6</ecNumber>
    </recommendedName>
    <alternativeName>
        <fullName evidence="8">Acetohydroxy-acid synthase small subunit</fullName>
    </alternativeName>
</protein>
<comment type="function">
    <text evidence="8">Catalyzes the conversion of 2 pyruvate molecules into acetolactate in the first common step of the biosynthetic pathway of the branched-amino acids such as leucine, isoleucine, and valine.</text>
</comment>
<dbReference type="FunFam" id="3.30.70.1150:FF:000001">
    <property type="entry name" value="Acetolactate synthase small subunit"/>
    <property type="match status" value="1"/>
</dbReference>
<sequence length="174" mass="19310">MKQVLSILVQNQPGVLVRVVSMFSRRGFNIDSLTVGTTQVPEYSRITVVVYGNEAIITQVVKQLSKLVEVLAVRILLPEGSVTRGMALIKINAGERRTDVLKLAEVFRASVIDLKEQTLTLEITGDEDKIDAFTEVLQPYGILEMIRTGLVGLARGTTTIYEDKASEECEKWVL</sequence>
<gene>
    <name evidence="10" type="ORF">EV210_1287</name>
</gene>
<dbReference type="PROSITE" id="PS51671">
    <property type="entry name" value="ACT"/>
    <property type="match status" value="1"/>
</dbReference>
<keyword evidence="5 8" id="KW-0028">Amino-acid biosynthesis</keyword>
<comment type="pathway">
    <text evidence="2 8">Amino-acid biosynthesis; L-valine biosynthesis; L-valine from pyruvate: step 1/4.</text>
</comment>
<dbReference type="SUPFAM" id="SSF55021">
    <property type="entry name" value="ACT-like"/>
    <property type="match status" value="2"/>
</dbReference>
<dbReference type="InterPro" id="IPR045865">
    <property type="entry name" value="ACT-like_dom_sf"/>
</dbReference>
<comment type="similarity">
    <text evidence="3 8">Belongs to the acetolactate synthase small subunit family.</text>
</comment>
<dbReference type="OrthoDB" id="9787365at2"/>
<dbReference type="GO" id="GO:0003984">
    <property type="term" value="F:acetolactate synthase activity"/>
    <property type="evidence" value="ECO:0007669"/>
    <property type="project" value="UniProtKB-UniRule"/>
</dbReference>
<dbReference type="PANTHER" id="PTHR30239">
    <property type="entry name" value="ACETOLACTATE SYNTHASE SMALL SUBUNIT"/>
    <property type="match status" value="1"/>
</dbReference>
<dbReference type="Pfam" id="PF10369">
    <property type="entry name" value="ALS_ss_C"/>
    <property type="match status" value="1"/>
</dbReference>
<dbReference type="Gene3D" id="3.30.70.260">
    <property type="match status" value="1"/>
</dbReference>
<dbReference type="InterPro" id="IPR054480">
    <property type="entry name" value="AHAS_small-like_ACT"/>
</dbReference>
<keyword evidence="6 8" id="KW-0100">Branched-chain amino acid biosynthesis</keyword>
<dbReference type="Proteomes" id="UP000295063">
    <property type="component" value="Unassembled WGS sequence"/>
</dbReference>
<accession>A0A4R1PMS3</accession>
<dbReference type="GO" id="GO:0009097">
    <property type="term" value="P:isoleucine biosynthetic process"/>
    <property type="evidence" value="ECO:0007669"/>
    <property type="project" value="UniProtKB-UniRule"/>
</dbReference>
<dbReference type="Gene3D" id="3.30.70.1150">
    <property type="entry name" value="ACT-like. Chain A, domain 2"/>
    <property type="match status" value="1"/>
</dbReference>
<dbReference type="AlphaFoldDB" id="A0A4R1PMS3"/>
<keyword evidence="11" id="KW-1185">Reference proteome</keyword>
<evidence type="ECO:0000256" key="6">
    <source>
        <dbReference type="ARBA" id="ARBA00023304"/>
    </source>
</evidence>
<dbReference type="InterPro" id="IPR027271">
    <property type="entry name" value="Acetolactate_synth/TF_NikR_C"/>
</dbReference>